<dbReference type="SMART" id="SM00382">
    <property type="entry name" value="AAA"/>
    <property type="match status" value="2"/>
</dbReference>
<dbReference type="CDD" id="cd03225">
    <property type="entry name" value="ABC_cobalt_CbiO_domain1"/>
    <property type="match status" value="2"/>
</dbReference>
<dbReference type="NCBIfam" id="NF010167">
    <property type="entry name" value="PRK13648.1"/>
    <property type="match status" value="2"/>
</dbReference>
<comment type="similarity">
    <text evidence="2">Belongs to the ABC transporter superfamily.</text>
</comment>
<keyword evidence="5" id="KW-0547">Nucleotide-binding</keyword>
<dbReference type="GO" id="GO:0016887">
    <property type="term" value="F:ATP hydrolysis activity"/>
    <property type="evidence" value="ECO:0007669"/>
    <property type="project" value="InterPro"/>
</dbReference>
<keyword evidence="8" id="KW-0472">Membrane</keyword>
<dbReference type="OrthoDB" id="501320at2"/>
<evidence type="ECO:0000256" key="2">
    <source>
        <dbReference type="ARBA" id="ARBA00005417"/>
    </source>
</evidence>
<keyword evidence="6 10" id="KW-0067">ATP-binding</keyword>
<dbReference type="InterPro" id="IPR003439">
    <property type="entry name" value="ABC_transporter-like_ATP-bd"/>
</dbReference>
<keyword evidence="11" id="KW-1185">Reference proteome</keyword>
<dbReference type="Pfam" id="PF00005">
    <property type="entry name" value="ABC_tran"/>
    <property type="match status" value="2"/>
</dbReference>
<dbReference type="InterPro" id="IPR003593">
    <property type="entry name" value="AAA+_ATPase"/>
</dbReference>
<dbReference type="PANTHER" id="PTHR43553">
    <property type="entry name" value="HEAVY METAL TRANSPORTER"/>
    <property type="match status" value="1"/>
</dbReference>
<evidence type="ECO:0000256" key="7">
    <source>
        <dbReference type="ARBA" id="ARBA00022967"/>
    </source>
</evidence>
<evidence type="ECO:0000256" key="4">
    <source>
        <dbReference type="ARBA" id="ARBA00022475"/>
    </source>
</evidence>
<dbReference type="GO" id="GO:0042626">
    <property type="term" value="F:ATPase-coupled transmembrane transporter activity"/>
    <property type="evidence" value="ECO:0007669"/>
    <property type="project" value="TreeGrafter"/>
</dbReference>
<reference evidence="10 11" key="1">
    <citation type="submission" date="2014-03" db="EMBL/GenBank/DDBJ databases">
        <authorList>
            <person name="Urmite Genomes U."/>
        </authorList>
    </citation>
    <scope>NUCLEOTIDE SEQUENCE [LARGE SCALE GENOMIC DNA]</scope>
    <source>
        <strain evidence="10 11">Vm-5</strain>
    </source>
</reference>
<accession>A0A024QG76</accession>
<dbReference type="GO" id="GO:0043190">
    <property type="term" value="C:ATP-binding cassette (ABC) transporter complex"/>
    <property type="evidence" value="ECO:0007669"/>
    <property type="project" value="TreeGrafter"/>
</dbReference>
<dbReference type="Proteomes" id="UP000028875">
    <property type="component" value="Unassembled WGS sequence"/>
</dbReference>
<dbReference type="PROSITE" id="PS00211">
    <property type="entry name" value="ABC_TRANSPORTER_1"/>
    <property type="match status" value="2"/>
</dbReference>
<dbReference type="STRING" id="1462526.BN990_03611"/>
<dbReference type="AlphaFoldDB" id="A0A024QG76"/>
<feature type="domain" description="ABC transporter" evidence="9">
    <location>
        <begin position="302"/>
        <end position="535"/>
    </location>
</feature>
<keyword evidence="7" id="KW-1278">Translocase</keyword>
<proteinExistence type="inferred from homology"/>
<evidence type="ECO:0000256" key="5">
    <source>
        <dbReference type="ARBA" id="ARBA00022741"/>
    </source>
</evidence>
<protein>
    <submittedName>
        <fullName evidence="10">Putative HMP/thiamine import ATP-binding protein YkoD</fullName>
    </submittedName>
</protein>
<comment type="subcellular location">
    <subcellularLocation>
        <location evidence="1">Cell membrane</location>
        <topology evidence="1">Peripheral membrane protein</topology>
    </subcellularLocation>
</comment>
<dbReference type="eggNOG" id="COG4172">
    <property type="taxonomic scope" value="Bacteria"/>
</dbReference>
<dbReference type="EMBL" id="CCDP010000002">
    <property type="protein sequence ID" value="CDQ41252.1"/>
    <property type="molecule type" value="Genomic_DNA"/>
</dbReference>
<dbReference type="PROSITE" id="PS50893">
    <property type="entry name" value="ABC_TRANSPORTER_2"/>
    <property type="match status" value="2"/>
</dbReference>
<dbReference type="InterPro" id="IPR050095">
    <property type="entry name" value="ECF_ABC_transporter_ATP-bd"/>
</dbReference>
<evidence type="ECO:0000256" key="8">
    <source>
        <dbReference type="ARBA" id="ARBA00023136"/>
    </source>
</evidence>
<dbReference type="InterPro" id="IPR017871">
    <property type="entry name" value="ABC_transporter-like_CS"/>
</dbReference>
<evidence type="ECO:0000256" key="1">
    <source>
        <dbReference type="ARBA" id="ARBA00004202"/>
    </source>
</evidence>
<reference evidence="11" key="2">
    <citation type="submission" date="2014-05" db="EMBL/GenBank/DDBJ databases">
        <title>Draft genome sequence of Virgibacillus massiliensis Vm-5.</title>
        <authorList>
            <person name="Khelaifia S."/>
            <person name="Croce O."/>
            <person name="Lagier J.C."/>
            <person name="Raoult D."/>
        </authorList>
    </citation>
    <scope>NUCLEOTIDE SEQUENCE [LARGE SCALE GENOMIC DNA]</scope>
    <source>
        <strain evidence="11">Vm-5</strain>
    </source>
</reference>
<dbReference type="InterPro" id="IPR015856">
    <property type="entry name" value="ABC_transpr_CbiO/EcfA_su"/>
</dbReference>
<feature type="domain" description="ABC transporter" evidence="9">
    <location>
        <begin position="4"/>
        <end position="244"/>
    </location>
</feature>
<dbReference type="InterPro" id="IPR027417">
    <property type="entry name" value="P-loop_NTPase"/>
</dbReference>
<evidence type="ECO:0000313" key="11">
    <source>
        <dbReference type="Proteomes" id="UP000028875"/>
    </source>
</evidence>
<keyword evidence="3" id="KW-0813">Transport</keyword>
<comment type="caution">
    <text evidence="10">The sequence shown here is derived from an EMBL/GenBank/DDBJ whole genome shotgun (WGS) entry which is preliminary data.</text>
</comment>
<evidence type="ECO:0000313" key="10">
    <source>
        <dbReference type="EMBL" id="CDQ41252.1"/>
    </source>
</evidence>
<dbReference type="GO" id="GO:0005524">
    <property type="term" value="F:ATP binding"/>
    <property type="evidence" value="ECO:0007669"/>
    <property type="project" value="UniProtKB-KW"/>
</dbReference>
<name>A0A024QG76_9BACI</name>
<evidence type="ECO:0000256" key="6">
    <source>
        <dbReference type="ARBA" id="ARBA00022840"/>
    </source>
</evidence>
<dbReference type="RefSeq" id="WP_038245867.1">
    <property type="nucleotide sequence ID" value="NZ_BNER01000009.1"/>
</dbReference>
<dbReference type="SUPFAM" id="SSF52540">
    <property type="entry name" value="P-loop containing nucleoside triphosphate hydrolases"/>
    <property type="match status" value="2"/>
</dbReference>
<organism evidence="10 11">
    <name type="scientific">Virgibacillus massiliensis</name>
    <dbReference type="NCBI Taxonomy" id="1462526"/>
    <lineage>
        <taxon>Bacteria</taxon>
        <taxon>Bacillati</taxon>
        <taxon>Bacillota</taxon>
        <taxon>Bacilli</taxon>
        <taxon>Bacillales</taxon>
        <taxon>Bacillaceae</taxon>
        <taxon>Virgibacillus</taxon>
    </lineage>
</organism>
<dbReference type="PANTHER" id="PTHR43553:SF19">
    <property type="entry name" value="HMP_THIAMINE IMPORT ATP-BINDING PROTEIN YKOD-RELATED"/>
    <property type="match status" value="1"/>
</dbReference>
<dbReference type="Gene3D" id="3.40.50.300">
    <property type="entry name" value="P-loop containing nucleotide triphosphate hydrolases"/>
    <property type="match status" value="2"/>
</dbReference>
<sequence length="559" mass="63468">MINVSELSLWFDGNDEKAIIQTLSFQLNKGEAMLLLGPSGSGKSTLTRCLNGIYPRELEGMLKGDIHIYDHSIREAHPGTISKQVGVVFQDPETQFCMLTVEDEIAFGLENIRTPSNEIEAKIDEALELVQLSSYKHASINTLSGGQKQKLALACVLALQPNYLVLDEPTANLDPKSTKEFIQTIRHVWTEQQIGLIVIEHQLEGWITFINRAFILSKTGKGIYDGPLVKLIETNREMLQQQGIRLPKITDLVLTATRQNKASYKKIPLSNEDVLSSVTMDASFLERNRVEIAKPQKKNVILSASDVNLYKNQQRILNQLTVRLYDQSFVAIVGPNGSGKTSMTRLLSGIDRPSNGDIRLYQRPLNEWQEKDVRKQIGYVFQNPEHQFITDTVYNEIAFSLRLGGEHRESVIQEQVQNTLSHCELQGLGHLHPYSLSQGQKRRLSVATMIVDDQQVLFLDEPTFGQDAASTAKIMDLLEQRHRQGTTIIMVTHDMDLVDKYADRVLVLEKGEIVADQSPDQLWKQEKSVIKRWHLDYPNRIQLKQQMEEDRHVFVSKST</sequence>
<evidence type="ECO:0000256" key="3">
    <source>
        <dbReference type="ARBA" id="ARBA00022448"/>
    </source>
</evidence>
<evidence type="ECO:0000259" key="9">
    <source>
        <dbReference type="PROSITE" id="PS50893"/>
    </source>
</evidence>
<keyword evidence="4" id="KW-1003">Cell membrane</keyword>
<gene>
    <name evidence="10" type="primary">ykoD</name>
    <name evidence="10" type="ORF">BN990_03611</name>
</gene>